<feature type="compositionally biased region" description="Polar residues" evidence="1">
    <location>
        <begin position="630"/>
        <end position="646"/>
    </location>
</feature>
<gene>
    <name evidence="2" type="ORF">BT67DRAFT_421740</name>
</gene>
<sequence>MASHHQQDGAPFDGRIHMGLDYSARNTASPPKGYGYSVGGGPPPPRPPREFIESQFQPVWCLLHTYPSIALPSIKPSNCRRQSRLSWLFYSRTTAPAVREPPPRNPNRIKVRTSNFPPSSSVYSQTTPPPDSNSPATVATQYDYRYGGADDISPPSSPEHDVRGAHRLVPGDVSPIDEDDAPPFRRYAAPHSADNPRDNGMCDRPYAPQTRQGTQSPPTTSIPTMRRERHRQSDAATRNPNSAQPRGLVREQVRDQPSQKTPRWDPPTGEQTSSMRGRPSHVKPAEFAQGLGITSHAWSPQQSHPPAAGPSFGDRVRRIAKKAAAVKEGHTDPAAGAFTSSRPGWRGASGRTAIVDPVRDTTEVAPLRIPEKSSRRNAPPSNDSLRRGQTPSMSPPRGSETGAGYGPHQAINRTQPSQPSQAATQTHPQRSRNHPSPLAGDAPSVAARELARDGFPTPNALPSPSHDASPPDSANSMRRKLPPVHTNLNHHHQVSVSSAYPQDTHNPHHSPLQSQAAQPEVPRGEPWTQPGSRFSITTYATSNASTICQDLDDPMNDDQAAVPALPADLHRRPMLTPGRRPSADANSPVTSPIDQFMTSPFARTAGPPITVDERAPPPPALTNPTLARTQATDTTNRPGSRASDMNKTLPPAPPEQTAGVAQDRVGLLNAQLGALANRRININRSIVQMTELMPTDKLMNSAEVVRKRESEKKKVEMLRAELADVQREEYELGLKLHRAYKRLDREGGGGDVTGLWVRRVTG</sequence>
<comment type="caution">
    <text evidence="2">The sequence shown here is derived from an EMBL/GenBank/DDBJ whole genome shotgun (WGS) entry which is preliminary data.</text>
</comment>
<feature type="compositionally biased region" description="Polar residues" evidence="1">
    <location>
        <begin position="234"/>
        <end position="244"/>
    </location>
</feature>
<feature type="compositionally biased region" description="Polar residues" evidence="1">
    <location>
        <begin position="584"/>
        <end position="593"/>
    </location>
</feature>
<feature type="region of interest" description="Disordered" evidence="1">
    <location>
        <begin position="96"/>
        <end position="484"/>
    </location>
</feature>
<reference evidence="2" key="1">
    <citation type="journal article" date="2023" name="Mol. Phylogenet. Evol.">
        <title>Genome-scale phylogeny and comparative genomics of the fungal order Sordariales.</title>
        <authorList>
            <person name="Hensen N."/>
            <person name="Bonometti L."/>
            <person name="Westerberg I."/>
            <person name="Brannstrom I.O."/>
            <person name="Guillou S."/>
            <person name="Cros-Aarteil S."/>
            <person name="Calhoun S."/>
            <person name="Haridas S."/>
            <person name="Kuo A."/>
            <person name="Mondo S."/>
            <person name="Pangilinan J."/>
            <person name="Riley R."/>
            <person name="LaButti K."/>
            <person name="Andreopoulos B."/>
            <person name="Lipzen A."/>
            <person name="Chen C."/>
            <person name="Yan M."/>
            <person name="Daum C."/>
            <person name="Ng V."/>
            <person name="Clum A."/>
            <person name="Steindorff A."/>
            <person name="Ohm R.A."/>
            <person name="Martin F."/>
            <person name="Silar P."/>
            <person name="Natvig D.O."/>
            <person name="Lalanne C."/>
            <person name="Gautier V."/>
            <person name="Ament-Velasquez S.L."/>
            <person name="Kruys A."/>
            <person name="Hutchinson M.I."/>
            <person name="Powell A.J."/>
            <person name="Barry K."/>
            <person name="Miller A.N."/>
            <person name="Grigoriev I.V."/>
            <person name="Debuchy R."/>
            <person name="Gladieux P."/>
            <person name="Hiltunen Thoren M."/>
            <person name="Johannesson H."/>
        </authorList>
    </citation>
    <scope>NUCLEOTIDE SEQUENCE</scope>
    <source>
        <strain evidence="2">CBS 123565</strain>
    </source>
</reference>
<accession>A0AAN6UJU6</accession>
<keyword evidence="3" id="KW-1185">Reference proteome</keyword>
<feature type="region of interest" description="Disordered" evidence="1">
    <location>
        <begin position="571"/>
        <end position="593"/>
    </location>
</feature>
<dbReference type="AlphaFoldDB" id="A0AAN6UJU6"/>
<feature type="compositionally biased region" description="Polar residues" evidence="1">
    <location>
        <begin position="209"/>
        <end position="223"/>
    </location>
</feature>
<dbReference type="Proteomes" id="UP001304895">
    <property type="component" value="Unassembled WGS sequence"/>
</dbReference>
<feature type="region of interest" description="Disordered" evidence="1">
    <location>
        <begin position="497"/>
        <end position="533"/>
    </location>
</feature>
<proteinExistence type="predicted"/>
<protein>
    <submittedName>
        <fullName evidence="2">Uncharacterized protein</fullName>
    </submittedName>
</protein>
<evidence type="ECO:0000313" key="3">
    <source>
        <dbReference type="Proteomes" id="UP001304895"/>
    </source>
</evidence>
<feature type="compositionally biased region" description="Polar residues" evidence="1">
    <location>
        <begin position="411"/>
        <end position="428"/>
    </location>
</feature>
<dbReference type="PANTHER" id="PTHR42023:SF1">
    <property type="entry name" value="BHLH DOMAIN-CONTAINING PROTEIN"/>
    <property type="match status" value="1"/>
</dbReference>
<evidence type="ECO:0000256" key="1">
    <source>
        <dbReference type="SAM" id="MobiDB-lite"/>
    </source>
</evidence>
<feature type="region of interest" description="Disordered" evidence="1">
    <location>
        <begin position="1"/>
        <end position="46"/>
    </location>
</feature>
<feature type="region of interest" description="Disordered" evidence="1">
    <location>
        <begin position="607"/>
        <end position="658"/>
    </location>
</feature>
<name>A0AAN6UJU6_9PEZI</name>
<feature type="compositionally biased region" description="Polar residues" evidence="1">
    <location>
        <begin position="112"/>
        <end position="126"/>
    </location>
</feature>
<reference evidence="2" key="2">
    <citation type="submission" date="2023-05" db="EMBL/GenBank/DDBJ databases">
        <authorList>
            <consortium name="Lawrence Berkeley National Laboratory"/>
            <person name="Steindorff A."/>
            <person name="Hensen N."/>
            <person name="Bonometti L."/>
            <person name="Westerberg I."/>
            <person name="Brannstrom I.O."/>
            <person name="Guillou S."/>
            <person name="Cros-Aarteil S."/>
            <person name="Calhoun S."/>
            <person name="Haridas S."/>
            <person name="Kuo A."/>
            <person name="Mondo S."/>
            <person name="Pangilinan J."/>
            <person name="Riley R."/>
            <person name="Labutti K."/>
            <person name="Andreopoulos B."/>
            <person name="Lipzen A."/>
            <person name="Chen C."/>
            <person name="Yanf M."/>
            <person name="Daum C."/>
            <person name="Ng V."/>
            <person name="Clum A."/>
            <person name="Ohm R."/>
            <person name="Martin F."/>
            <person name="Silar P."/>
            <person name="Natvig D."/>
            <person name="Lalanne C."/>
            <person name="Gautier V."/>
            <person name="Ament-Velasquez S.L."/>
            <person name="Kruys A."/>
            <person name="Hutchinson M.I."/>
            <person name="Powell A.J."/>
            <person name="Barry K."/>
            <person name="Miller A.N."/>
            <person name="Grigoriev I.V."/>
            <person name="Debuchy R."/>
            <person name="Gladieux P."/>
            <person name="Thoren M.H."/>
            <person name="Johannesson H."/>
        </authorList>
    </citation>
    <scope>NUCLEOTIDE SEQUENCE</scope>
    <source>
        <strain evidence="2">CBS 123565</strain>
    </source>
</reference>
<feature type="compositionally biased region" description="Polar residues" evidence="1">
    <location>
        <begin position="379"/>
        <end position="392"/>
    </location>
</feature>
<feature type="compositionally biased region" description="Low complexity" evidence="1">
    <location>
        <begin position="462"/>
        <end position="474"/>
    </location>
</feature>
<dbReference type="PANTHER" id="PTHR42023">
    <property type="entry name" value="BHLH DOMAIN-CONTAINING PROTEIN"/>
    <property type="match status" value="1"/>
</dbReference>
<dbReference type="EMBL" id="MU853409">
    <property type="protein sequence ID" value="KAK4134095.1"/>
    <property type="molecule type" value="Genomic_DNA"/>
</dbReference>
<organism evidence="2 3">
    <name type="scientific">Trichocladium antarcticum</name>
    <dbReference type="NCBI Taxonomy" id="1450529"/>
    <lineage>
        <taxon>Eukaryota</taxon>
        <taxon>Fungi</taxon>
        <taxon>Dikarya</taxon>
        <taxon>Ascomycota</taxon>
        <taxon>Pezizomycotina</taxon>
        <taxon>Sordariomycetes</taxon>
        <taxon>Sordariomycetidae</taxon>
        <taxon>Sordariales</taxon>
        <taxon>Chaetomiaceae</taxon>
        <taxon>Trichocladium</taxon>
    </lineage>
</organism>
<evidence type="ECO:0000313" key="2">
    <source>
        <dbReference type="EMBL" id="KAK4134095.1"/>
    </source>
</evidence>